<dbReference type="Proteomes" id="UP000183994">
    <property type="component" value="Unassembled WGS sequence"/>
</dbReference>
<accession>A0A1M6TZ98</accession>
<evidence type="ECO:0008006" key="3">
    <source>
        <dbReference type="Google" id="ProtNLM"/>
    </source>
</evidence>
<dbReference type="RefSeq" id="WP_073477816.1">
    <property type="nucleotide sequence ID" value="NZ_FQZU01000029.1"/>
</dbReference>
<protein>
    <recommendedName>
        <fullName evidence="3">DUF3795 domain-containing protein</fullName>
    </recommendedName>
</protein>
<dbReference type="OrthoDB" id="5419848at2"/>
<evidence type="ECO:0000313" key="2">
    <source>
        <dbReference type="Proteomes" id="UP000183994"/>
    </source>
</evidence>
<proteinExistence type="predicted"/>
<sequence length="151" mass="17452">MDYAFMTAPCGLDCFNCIYFLAHEDDAAMEEVKKISEQYNMTIDDLLCMGCRAHDGKIPVHRKAFGEGHRCASYECVKEKGLEFCGDCDDFPCDYLHPYADMSTELPHNFKVFNLCLIKRLGVDKWAETKSAQVRHDYFNLPWTLAKRDEQ</sequence>
<keyword evidence="2" id="KW-1185">Reference proteome</keyword>
<dbReference type="EMBL" id="FQZU01000029">
    <property type="protein sequence ID" value="SHK62335.1"/>
    <property type="molecule type" value="Genomic_DNA"/>
</dbReference>
<dbReference type="InterPro" id="IPR024227">
    <property type="entry name" value="DUF3795"/>
</dbReference>
<organism evidence="1 2">
    <name type="scientific">Desulfatibacillum alkenivorans DSM 16219</name>
    <dbReference type="NCBI Taxonomy" id="1121393"/>
    <lineage>
        <taxon>Bacteria</taxon>
        <taxon>Pseudomonadati</taxon>
        <taxon>Thermodesulfobacteriota</taxon>
        <taxon>Desulfobacteria</taxon>
        <taxon>Desulfobacterales</taxon>
        <taxon>Desulfatibacillaceae</taxon>
        <taxon>Desulfatibacillum</taxon>
    </lineage>
</organism>
<reference evidence="2" key="1">
    <citation type="submission" date="2016-11" db="EMBL/GenBank/DDBJ databases">
        <authorList>
            <person name="Varghese N."/>
            <person name="Submissions S."/>
        </authorList>
    </citation>
    <scope>NUCLEOTIDE SEQUENCE [LARGE SCALE GENOMIC DNA]</scope>
    <source>
        <strain evidence="2">DSM 16219</strain>
    </source>
</reference>
<dbReference type="AlphaFoldDB" id="A0A1M6TZ98"/>
<dbReference type="STRING" id="1121393.SAMN02745216_03771"/>
<dbReference type="Pfam" id="PF12675">
    <property type="entry name" value="DUF3795"/>
    <property type="match status" value="1"/>
</dbReference>
<evidence type="ECO:0000313" key="1">
    <source>
        <dbReference type="EMBL" id="SHK62335.1"/>
    </source>
</evidence>
<gene>
    <name evidence="1" type="ORF">SAMN02745216_03771</name>
</gene>
<name>A0A1M6TZ98_9BACT</name>